<evidence type="ECO:0000256" key="5">
    <source>
        <dbReference type="ARBA" id="ARBA00022519"/>
    </source>
</evidence>
<comment type="subcellular location">
    <subcellularLocation>
        <location evidence="1">Cell inner membrane</location>
        <topology evidence="1">Single-pass membrane protein</topology>
        <orientation evidence="1">Periplasmic side</orientation>
    </subcellularLocation>
</comment>
<dbReference type="RefSeq" id="WP_191005826.1">
    <property type="nucleotide sequence ID" value="NZ_JACXAD010000015.1"/>
</dbReference>
<dbReference type="InterPro" id="IPR051045">
    <property type="entry name" value="TonB-dependent_transducer"/>
</dbReference>
<evidence type="ECO:0000259" key="11">
    <source>
        <dbReference type="PROSITE" id="PS52015"/>
    </source>
</evidence>
<evidence type="ECO:0000256" key="2">
    <source>
        <dbReference type="ARBA" id="ARBA00006555"/>
    </source>
</evidence>
<evidence type="ECO:0000256" key="9">
    <source>
        <dbReference type="ARBA" id="ARBA00023136"/>
    </source>
</evidence>
<keyword evidence="13" id="KW-1185">Reference proteome</keyword>
<dbReference type="GO" id="GO:0031992">
    <property type="term" value="F:energy transducer activity"/>
    <property type="evidence" value="ECO:0007669"/>
    <property type="project" value="TreeGrafter"/>
</dbReference>
<sequence>MRFYTLVAGACLFAAEASAQQGITPIKKEFLDASFHVLPDAVGAYYRREIEQLDSIKGIERTYFIDGRRRSVCEVELRKSPICHGISESWHDNGQLSEHTEFDHGKRVGELRQYYENGQLKRRASYTAPFTSTGECFSKDGQPVPFFEYEQMPVYPDGDGSKQAIVAAIQQRVKYPMDALVAKKSGRVLVSFNVTRKGKVADIKVVQGVFPSLDRAVVQALQKLKPFKPGQVDGKPVVVGFAVPVSFAIE</sequence>
<feature type="signal peptide" evidence="10">
    <location>
        <begin position="1"/>
        <end position="19"/>
    </location>
</feature>
<dbReference type="InterPro" id="IPR006260">
    <property type="entry name" value="TonB/TolA_C"/>
</dbReference>
<dbReference type="EMBL" id="JACXAD010000015">
    <property type="protein sequence ID" value="MBD2769018.1"/>
    <property type="molecule type" value="Genomic_DNA"/>
</dbReference>
<comment type="caution">
    <text evidence="12">The sequence shown here is derived from an EMBL/GenBank/DDBJ whole genome shotgun (WGS) entry which is preliminary data.</text>
</comment>
<comment type="similarity">
    <text evidence="2">Belongs to the TonB family.</text>
</comment>
<dbReference type="GO" id="GO:0055085">
    <property type="term" value="P:transmembrane transport"/>
    <property type="evidence" value="ECO:0007669"/>
    <property type="project" value="InterPro"/>
</dbReference>
<keyword evidence="4" id="KW-1003">Cell membrane</keyword>
<dbReference type="Gene3D" id="3.30.1150.10">
    <property type="match status" value="1"/>
</dbReference>
<dbReference type="SUPFAM" id="SSF74653">
    <property type="entry name" value="TolA/TonB C-terminal domain"/>
    <property type="match status" value="1"/>
</dbReference>
<keyword evidence="6" id="KW-0812">Transmembrane</keyword>
<gene>
    <name evidence="12" type="ORF">IC235_14085</name>
</gene>
<keyword evidence="10" id="KW-0732">Signal</keyword>
<evidence type="ECO:0000313" key="13">
    <source>
        <dbReference type="Proteomes" id="UP000612233"/>
    </source>
</evidence>
<keyword evidence="8" id="KW-1133">Transmembrane helix</keyword>
<keyword evidence="5" id="KW-0997">Cell inner membrane</keyword>
<evidence type="ECO:0000256" key="1">
    <source>
        <dbReference type="ARBA" id="ARBA00004383"/>
    </source>
</evidence>
<protein>
    <submittedName>
        <fullName evidence="12">TonB family protein</fullName>
    </submittedName>
</protein>
<evidence type="ECO:0000256" key="6">
    <source>
        <dbReference type="ARBA" id="ARBA00022692"/>
    </source>
</evidence>
<dbReference type="SUPFAM" id="SSF82185">
    <property type="entry name" value="Histone H3 K4-specific methyltransferase SET7/9 N-terminal domain"/>
    <property type="match status" value="1"/>
</dbReference>
<dbReference type="PANTHER" id="PTHR33446">
    <property type="entry name" value="PROTEIN TONB-RELATED"/>
    <property type="match status" value="1"/>
</dbReference>
<proteinExistence type="inferred from homology"/>
<keyword evidence="3" id="KW-0813">Transport</keyword>
<keyword evidence="7" id="KW-0653">Protein transport</keyword>
<accession>A0A927BFK6</accession>
<dbReference type="Gene3D" id="2.20.110.10">
    <property type="entry name" value="Histone H3 K4-specific methyltransferase SET7/9 N-terminal domain"/>
    <property type="match status" value="1"/>
</dbReference>
<dbReference type="PROSITE" id="PS52015">
    <property type="entry name" value="TONB_CTD"/>
    <property type="match status" value="1"/>
</dbReference>
<evidence type="ECO:0000256" key="10">
    <source>
        <dbReference type="SAM" id="SignalP"/>
    </source>
</evidence>
<evidence type="ECO:0000256" key="8">
    <source>
        <dbReference type="ARBA" id="ARBA00022989"/>
    </source>
</evidence>
<dbReference type="GO" id="GO:0098797">
    <property type="term" value="C:plasma membrane protein complex"/>
    <property type="evidence" value="ECO:0007669"/>
    <property type="project" value="TreeGrafter"/>
</dbReference>
<dbReference type="InterPro" id="IPR011652">
    <property type="entry name" value="MORN_2"/>
</dbReference>
<dbReference type="GO" id="GO:0015031">
    <property type="term" value="P:protein transport"/>
    <property type="evidence" value="ECO:0007669"/>
    <property type="project" value="UniProtKB-KW"/>
</dbReference>
<reference evidence="12" key="1">
    <citation type="submission" date="2020-09" db="EMBL/GenBank/DDBJ databases">
        <authorList>
            <person name="Kim M.K."/>
        </authorList>
    </citation>
    <scope>NUCLEOTIDE SEQUENCE</scope>
    <source>
        <strain evidence="12">BT664</strain>
    </source>
</reference>
<organism evidence="12 13">
    <name type="scientific">Hymenobacter montanus</name>
    <dbReference type="NCBI Taxonomy" id="2771359"/>
    <lineage>
        <taxon>Bacteria</taxon>
        <taxon>Pseudomonadati</taxon>
        <taxon>Bacteroidota</taxon>
        <taxon>Cytophagia</taxon>
        <taxon>Cytophagales</taxon>
        <taxon>Hymenobacteraceae</taxon>
        <taxon>Hymenobacter</taxon>
    </lineage>
</organism>
<dbReference type="InterPro" id="IPR037682">
    <property type="entry name" value="TonB_C"/>
</dbReference>
<dbReference type="AlphaFoldDB" id="A0A927BFK6"/>
<evidence type="ECO:0000256" key="4">
    <source>
        <dbReference type="ARBA" id="ARBA00022475"/>
    </source>
</evidence>
<evidence type="ECO:0000256" key="7">
    <source>
        <dbReference type="ARBA" id="ARBA00022927"/>
    </source>
</evidence>
<dbReference type="PANTHER" id="PTHR33446:SF2">
    <property type="entry name" value="PROTEIN TONB"/>
    <property type="match status" value="1"/>
</dbReference>
<dbReference type="Pfam" id="PF07661">
    <property type="entry name" value="MORN_2"/>
    <property type="match status" value="2"/>
</dbReference>
<keyword evidence="9" id="KW-0472">Membrane</keyword>
<dbReference type="Proteomes" id="UP000612233">
    <property type="component" value="Unassembled WGS sequence"/>
</dbReference>
<dbReference type="Pfam" id="PF03544">
    <property type="entry name" value="TonB_C"/>
    <property type="match status" value="1"/>
</dbReference>
<name>A0A927BFK6_9BACT</name>
<dbReference type="NCBIfam" id="TIGR01352">
    <property type="entry name" value="tonB_Cterm"/>
    <property type="match status" value="1"/>
</dbReference>
<feature type="chain" id="PRO_5038105514" evidence="10">
    <location>
        <begin position="20"/>
        <end position="250"/>
    </location>
</feature>
<feature type="domain" description="TonB C-terminal" evidence="11">
    <location>
        <begin position="160"/>
        <end position="250"/>
    </location>
</feature>
<evidence type="ECO:0000256" key="3">
    <source>
        <dbReference type="ARBA" id="ARBA00022448"/>
    </source>
</evidence>
<evidence type="ECO:0000313" key="12">
    <source>
        <dbReference type="EMBL" id="MBD2769018.1"/>
    </source>
</evidence>